<sequence length="439" mass="49150">MAAARAARATATPVTGAAASGDPAAQTHAPLSLTQARALHLHAQGLLTRPRKRATRADALAAIARMQLLQIDTIHVVARSPYLVLFSRLGDYPAQWLEELLAQRAIFEIWAHEACFAPMDDYLLHRNALEQRAHHWAIRNAHQHRQSHGEQIDRLLAHIRELGPVKSSDFEREHRGSGGGWWGWKDEKRWLETGFALGELMVARRENFHRVYDLSERVAGVVVPGWDTSVLEPAQVRRETLLKSVKALGITQARWIADYYRTKPRLRDADLDAFVDEGVLRRVAVKGWNAPGYVHADHAAALAQAAAGRLRASHSSLLSPFDPVVWDRERASELFDFDYTLECYTPEPKRRYGYFVLPILVRGRLVGRLDAKAHRAQGVFEVKALYLQEGLDGDEALAADIARAIDDCARWHQTPTVKLTRCRPAAFAKPLRSALAALG</sequence>
<proteinExistence type="predicted"/>
<dbReference type="PANTHER" id="PTHR30528">
    <property type="entry name" value="CYTOPLASMIC PROTEIN"/>
    <property type="match status" value="1"/>
</dbReference>
<evidence type="ECO:0000256" key="1">
    <source>
        <dbReference type="SAM" id="MobiDB-lite"/>
    </source>
</evidence>
<comment type="caution">
    <text evidence="2">The sequence shown here is derived from an EMBL/GenBank/DDBJ whole genome shotgun (WGS) entry which is preliminary data.</text>
</comment>
<protein>
    <submittedName>
        <fullName evidence="2">Cytoplasmic protein clustered with trehalase</fullName>
    </submittedName>
</protein>
<feature type="region of interest" description="Disordered" evidence="1">
    <location>
        <begin position="1"/>
        <end position="26"/>
    </location>
</feature>
<evidence type="ECO:0000313" key="2">
    <source>
        <dbReference type="EMBL" id="KWS07239.1"/>
    </source>
</evidence>
<reference evidence="2 3" key="1">
    <citation type="journal article" date="2014" name="Genome Announc.">
        <title>Draft Genome Sequence of Lysobacter capsici AZ78, a Bacterium Antagonistic to Plant-Pathogenic Oomycetes.</title>
        <authorList>
            <person name="Puopolo G."/>
            <person name="Sonego P."/>
            <person name="Engelen K."/>
            <person name="Pertot I."/>
        </authorList>
    </citation>
    <scope>NUCLEOTIDE SEQUENCE [LARGE SCALE GENOMIC DNA]</scope>
    <source>
        <strain evidence="2 3">AZ78</strain>
    </source>
</reference>
<name>A0A108UDH4_9GAMM</name>
<dbReference type="Pfam" id="PF06224">
    <property type="entry name" value="AlkZ-like"/>
    <property type="match status" value="1"/>
</dbReference>
<accession>A0A108UDH4</accession>
<dbReference type="PANTHER" id="PTHR30528:SF0">
    <property type="entry name" value="CYTOPLASMIC PROTEIN"/>
    <property type="match status" value="1"/>
</dbReference>
<dbReference type="InterPro" id="IPR009351">
    <property type="entry name" value="AlkZ-like"/>
</dbReference>
<evidence type="ECO:0000313" key="3">
    <source>
        <dbReference type="Proteomes" id="UP000023435"/>
    </source>
</evidence>
<feature type="compositionally biased region" description="Low complexity" evidence="1">
    <location>
        <begin position="1"/>
        <end position="19"/>
    </location>
</feature>
<dbReference type="Proteomes" id="UP000023435">
    <property type="component" value="Unassembled WGS sequence"/>
</dbReference>
<dbReference type="AlphaFoldDB" id="A0A108UDH4"/>
<keyword evidence="3" id="KW-1185">Reference proteome</keyword>
<organism evidence="2 3">
    <name type="scientific">Lysobacter capsici AZ78</name>
    <dbReference type="NCBI Taxonomy" id="1444315"/>
    <lineage>
        <taxon>Bacteria</taxon>
        <taxon>Pseudomonadati</taxon>
        <taxon>Pseudomonadota</taxon>
        <taxon>Gammaproteobacteria</taxon>
        <taxon>Lysobacterales</taxon>
        <taxon>Lysobacteraceae</taxon>
        <taxon>Lysobacter</taxon>
    </lineage>
</organism>
<dbReference type="EMBL" id="JAJA02000001">
    <property type="protein sequence ID" value="KWS07239.1"/>
    <property type="molecule type" value="Genomic_DNA"/>
</dbReference>
<gene>
    <name evidence="2" type="ORF">AZ78_4800</name>
</gene>